<proteinExistence type="inferred from homology"/>
<protein>
    <recommendedName>
        <fullName evidence="10">O-acyltransferase</fullName>
    </recommendedName>
</protein>
<keyword evidence="7 10" id="KW-0472">Membrane</keyword>
<name>A0A9Q8Z6L9_CURCL</name>
<feature type="transmembrane region" description="Helical" evidence="13">
    <location>
        <begin position="249"/>
        <end position="271"/>
    </location>
</feature>
<evidence type="ECO:0000313" key="14">
    <source>
        <dbReference type="EMBL" id="USP75268.1"/>
    </source>
</evidence>
<evidence type="ECO:0000256" key="12">
    <source>
        <dbReference type="SAM" id="MobiDB-lite"/>
    </source>
</evidence>
<feature type="transmembrane region" description="Helical" evidence="13">
    <location>
        <begin position="586"/>
        <end position="603"/>
    </location>
</feature>
<dbReference type="InterPro" id="IPR014371">
    <property type="entry name" value="Oat_ACAT_DAG_ARE"/>
</dbReference>
<dbReference type="PANTHER" id="PTHR10408:SF23">
    <property type="entry name" value="STEROL O-ACYLTRANSFERASE 1-RELATED"/>
    <property type="match status" value="1"/>
</dbReference>
<keyword evidence="5 10" id="KW-0256">Endoplasmic reticulum</keyword>
<accession>A0A9Q8Z6L9</accession>
<dbReference type="OrthoDB" id="10039049at2759"/>
<evidence type="ECO:0000256" key="4">
    <source>
        <dbReference type="ARBA" id="ARBA00022692"/>
    </source>
</evidence>
<comment type="function">
    <text evidence="9">Sterol O-acyltransferase that catalyzes the formation of stery esters.</text>
</comment>
<keyword evidence="4 13" id="KW-0812">Transmembrane</keyword>
<reference evidence="14" key="1">
    <citation type="submission" date="2021-12" db="EMBL/GenBank/DDBJ databases">
        <title>Curvularia clavata genome.</title>
        <authorList>
            <person name="Cao Y."/>
        </authorList>
    </citation>
    <scope>NUCLEOTIDE SEQUENCE</scope>
    <source>
        <strain evidence="14">Yc1106</strain>
    </source>
</reference>
<evidence type="ECO:0000256" key="9">
    <source>
        <dbReference type="ARBA" id="ARBA00023568"/>
    </source>
</evidence>
<comment type="subcellular location">
    <subcellularLocation>
        <location evidence="1 10">Endoplasmic reticulum membrane</location>
        <topology evidence="1 10">Multi-pass membrane protein</topology>
    </subcellularLocation>
</comment>
<keyword evidence="3 10" id="KW-0808">Transferase</keyword>
<feature type="transmembrane region" description="Helical" evidence="13">
    <location>
        <begin position="460"/>
        <end position="481"/>
    </location>
</feature>
<evidence type="ECO:0000313" key="15">
    <source>
        <dbReference type="Proteomes" id="UP001056012"/>
    </source>
</evidence>
<dbReference type="AlphaFoldDB" id="A0A9Q8Z6L9"/>
<dbReference type="GO" id="GO:0008204">
    <property type="term" value="P:ergosterol metabolic process"/>
    <property type="evidence" value="ECO:0007669"/>
    <property type="project" value="TreeGrafter"/>
</dbReference>
<dbReference type="PIRSF" id="PIRSF000439">
    <property type="entry name" value="Oat_ACAT_DAG_ARE"/>
    <property type="match status" value="1"/>
</dbReference>
<dbReference type="EMBL" id="CP089275">
    <property type="protein sequence ID" value="USP75268.1"/>
    <property type="molecule type" value="Genomic_DNA"/>
</dbReference>
<keyword evidence="15" id="KW-1185">Reference proteome</keyword>
<evidence type="ECO:0000256" key="2">
    <source>
        <dbReference type="ARBA" id="ARBA00009010"/>
    </source>
</evidence>
<gene>
    <name evidence="14" type="ORF">yc1106_02542</name>
</gene>
<evidence type="ECO:0000256" key="1">
    <source>
        <dbReference type="ARBA" id="ARBA00004477"/>
    </source>
</evidence>
<feature type="transmembrane region" description="Helical" evidence="13">
    <location>
        <begin position="277"/>
        <end position="300"/>
    </location>
</feature>
<dbReference type="Proteomes" id="UP001056012">
    <property type="component" value="Chromosome 2"/>
</dbReference>
<feature type="region of interest" description="Disordered" evidence="12">
    <location>
        <begin position="30"/>
        <end position="95"/>
    </location>
</feature>
<dbReference type="GO" id="GO:0034737">
    <property type="term" value="F:ergosterol O-acyltransferase activity"/>
    <property type="evidence" value="ECO:0007669"/>
    <property type="project" value="TreeGrafter"/>
</dbReference>
<feature type="transmembrane region" description="Helical" evidence="13">
    <location>
        <begin position="216"/>
        <end position="237"/>
    </location>
</feature>
<dbReference type="Pfam" id="PF03062">
    <property type="entry name" value="MBOAT"/>
    <property type="match status" value="1"/>
</dbReference>
<evidence type="ECO:0000256" key="8">
    <source>
        <dbReference type="ARBA" id="ARBA00023315"/>
    </source>
</evidence>
<sequence>MGNGHTPDWKHDTADLLSSTNGRSAMSHALRGLSTRPPINREDSWNPNTSSSALDVDGVLRSRKRNEEPVAESRSRSTTAIPSDDSGSESLLNEKRGNRRKSIEVVLEQDVRKGEYKFTAKDPVFQEALQSGLRREAEKLNKRSKGKPRDLVFTQQYTTFDRQNATASQSPFHGFFSLFWIAMALLLVRIAAGNYRTKGSVFGDAEILHLMVDKDLFVMLTTDVAMCGATSFGFFLQKAIAKDYLTWNGSGWIIQSLWQAFFTCTIIWVTFWRDWPWTHTVFIVLHVFVLLMKQHAYAFYNGYLSRVYRRRNLLQAMLHNLDNMKAHEGPTESLYQETSVATDTEKLNEGNLTYRGGIGPKHSTNVFEEESEITSIGQAIATGKQLDPEQIESFRRVLNTEITILSEDLRGKCTTSDNVYPNNLNFYNFMEWACFPTLVYDLEYPRHERINWWYVAEKSAATLGVIWIMIIISQAYIYPVVVETVRQKEAGMSFDQRWKEFPWVVSDMLFPMLLEQLLSWYVIWECLLNVLAEVTRFADRGFYGPWWNSVSFDQYARDWNRPVHNFLLRHVYHSSISFFHLSKMQATFFTFLLSAIVHEILMFCLFKKVRGYLFAFQLTQIPLAAFSKTKFMKGRDTLGNVIFWFGLFIGPSLITSLYLVV</sequence>
<feature type="compositionally biased region" description="Basic and acidic residues" evidence="12">
    <location>
        <begin position="65"/>
        <end position="75"/>
    </location>
</feature>
<keyword evidence="6 13" id="KW-1133">Transmembrane helix</keyword>
<feature type="active site" evidence="11">
    <location>
        <position position="598"/>
    </location>
</feature>
<feature type="transmembrane region" description="Helical" evidence="13">
    <location>
        <begin position="638"/>
        <end position="660"/>
    </location>
</feature>
<dbReference type="GO" id="GO:0005789">
    <property type="term" value="C:endoplasmic reticulum membrane"/>
    <property type="evidence" value="ECO:0007669"/>
    <property type="project" value="UniProtKB-SubCell"/>
</dbReference>
<dbReference type="InterPro" id="IPR004299">
    <property type="entry name" value="MBOAT_fam"/>
</dbReference>
<dbReference type="VEuPathDB" id="FungiDB:yc1106_02542"/>
<feature type="transmembrane region" description="Helical" evidence="13">
    <location>
        <begin position="172"/>
        <end position="192"/>
    </location>
</feature>
<evidence type="ECO:0000256" key="3">
    <source>
        <dbReference type="ARBA" id="ARBA00022679"/>
    </source>
</evidence>
<evidence type="ECO:0000256" key="5">
    <source>
        <dbReference type="ARBA" id="ARBA00022824"/>
    </source>
</evidence>
<evidence type="ECO:0000256" key="11">
    <source>
        <dbReference type="PIRSR" id="PIRSR000439-1"/>
    </source>
</evidence>
<keyword evidence="8 10" id="KW-0012">Acyltransferase</keyword>
<evidence type="ECO:0000256" key="7">
    <source>
        <dbReference type="ARBA" id="ARBA00023136"/>
    </source>
</evidence>
<evidence type="ECO:0000256" key="6">
    <source>
        <dbReference type="ARBA" id="ARBA00022989"/>
    </source>
</evidence>
<evidence type="ECO:0000256" key="10">
    <source>
        <dbReference type="PIRNR" id="PIRNR000439"/>
    </source>
</evidence>
<organism evidence="14 15">
    <name type="scientific">Curvularia clavata</name>
    <dbReference type="NCBI Taxonomy" id="95742"/>
    <lineage>
        <taxon>Eukaryota</taxon>
        <taxon>Fungi</taxon>
        <taxon>Dikarya</taxon>
        <taxon>Ascomycota</taxon>
        <taxon>Pezizomycotina</taxon>
        <taxon>Dothideomycetes</taxon>
        <taxon>Pleosporomycetidae</taxon>
        <taxon>Pleosporales</taxon>
        <taxon>Pleosporineae</taxon>
        <taxon>Pleosporaceae</taxon>
        <taxon>Curvularia</taxon>
    </lineage>
</organism>
<comment type="similarity">
    <text evidence="2 10">Belongs to the membrane-bound acyltransferase family. Sterol o-acyltransferase subfamily.</text>
</comment>
<evidence type="ECO:0000256" key="13">
    <source>
        <dbReference type="SAM" id="Phobius"/>
    </source>
</evidence>
<dbReference type="PANTHER" id="PTHR10408">
    <property type="entry name" value="STEROL O-ACYLTRANSFERASE"/>
    <property type="match status" value="1"/>
</dbReference>